<organism evidence="1 2">
    <name type="scientific">Candidatus Pseudobacter hemicellulosilyticus</name>
    <dbReference type="NCBI Taxonomy" id="3121375"/>
    <lineage>
        <taxon>Bacteria</taxon>
        <taxon>Pseudomonadati</taxon>
        <taxon>Bacteroidota</taxon>
        <taxon>Chitinophagia</taxon>
        <taxon>Chitinophagales</taxon>
        <taxon>Chitinophagaceae</taxon>
        <taxon>Pseudobacter</taxon>
    </lineage>
</organism>
<evidence type="ECO:0000313" key="1">
    <source>
        <dbReference type="EMBL" id="WEK35812.1"/>
    </source>
</evidence>
<name>A0AAJ6BH14_9BACT</name>
<accession>A0AAJ6BH14</accession>
<dbReference type="SUPFAM" id="SSF47781">
    <property type="entry name" value="RuvA domain 2-like"/>
    <property type="match status" value="1"/>
</dbReference>
<protein>
    <submittedName>
        <fullName evidence="1">Helix-hairpin-helix domain-containing protein</fullName>
    </submittedName>
</protein>
<proteinExistence type="predicted"/>
<dbReference type="InterPro" id="IPR010994">
    <property type="entry name" value="RuvA_2-like"/>
</dbReference>
<dbReference type="AlphaFoldDB" id="A0AAJ6BH14"/>
<gene>
    <name evidence="1" type="ORF">P0Y53_25275</name>
</gene>
<reference evidence="1" key="1">
    <citation type="submission" date="2023-03" db="EMBL/GenBank/DDBJ databases">
        <title>Andean soil-derived lignocellulolytic bacterial consortium as a source of novel taxa and putative plastic-active enzymes.</title>
        <authorList>
            <person name="Diaz-Garcia L."/>
            <person name="Chuvochina M."/>
            <person name="Feuerriegel G."/>
            <person name="Bunk B."/>
            <person name="Sproer C."/>
            <person name="Streit W.R."/>
            <person name="Rodriguez L.M."/>
            <person name="Overmann J."/>
            <person name="Jimenez D.J."/>
        </authorList>
    </citation>
    <scope>NUCLEOTIDE SEQUENCE</scope>
    <source>
        <strain evidence="1">MAG 7</strain>
    </source>
</reference>
<dbReference type="Proteomes" id="UP001220610">
    <property type="component" value="Chromosome"/>
</dbReference>
<evidence type="ECO:0000313" key="2">
    <source>
        <dbReference type="Proteomes" id="UP001220610"/>
    </source>
</evidence>
<sequence length="721" mass="82883">MREKLIMEALGHNLLRHSKKGLDQGQFIIETFGPYPERLYRRVWNRKLLTMGCLLLALAVQAQVESSVMEEQLENSLVSEERVWEEENWWEELAQLRRCPLPLNRIDPEALQVFPFLSPAQVQAFARYRQLLGPLISLYELQAVPGWDLALIRQLLPYVYIGAQLPAATGLFSRFSAGEHSLELRYAGQPSRDQPAYMGNAAAMGLRYTYRYQQELQWGIRGDKDAGEPFFRQRQRAGFDFYSAHFFARQLGRVKALALGDYTVNLGQGLIHWQSLSFRKSGQVLGIQKPAGVLKPYRSAGEFNFLRGAGITLEKGRYQLTVFGSRRLLSASPEQDSSGSFLRSIQVNGLHRSIAELERRNNSRWWMAGASFQAKGRGWQWGLNWVQHQFASPLQETAQPYNLFAMAGSRWNNASIDYQYNFAGLHGFGELAVDQRGHWASLQGLLFHPDPMVGVALLYRRLPAQYQSFLGRAFTENVVPSNESGWYAGIVVRPAPGWQLDVYADVFRFPWLRYRVDAPGQGSDYLLQLTCQPSRAVTLSMRYRAEQKPANDSSGLAVLLPVVPMNRQHWRSEWRYQWKPGCQLRSRLEMVWVRNTQTGVIEKGYAGFMEVQKQQSSRLWWELRWVLFETDSYAARLFAYEPAAMNGFTVSSFYQGGIRYYLNLRYDLLSTAKGKSRRGLQMEWRITIAGNMCSGPAFQRRTVTKMQEPLSWQTQLILFKK</sequence>
<dbReference type="EMBL" id="CP119311">
    <property type="protein sequence ID" value="WEK35812.1"/>
    <property type="molecule type" value="Genomic_DNA"/>
</dbReference>